<dbReference type="InterPro" id="IPR013783">
    <property type="entry name" value="Ig-like_fold"/>
</dbReference>
<evidence type="ECO:0000256" key="4">
    <source>
        <dbReference type="SAM" id="MobiDB-lite"/>
    </source>
</evidence>
<dbReference type="Gene3D" id="2.60.40.10">
    <property type="entry name" value="Immunoglobulins"/>
    <property type="match status" value="2"/>
</dbReference>
<dbReference type="PANTHER" id="PTHR33607:SF2">
    <property type="entry name" value="ENDONUCLEASE-1"/>
    <property type="match status" value="1"/>
</dbReference>
<dbReference type="CDD" id="cd00063">
    <property type="entry name" value="FN3"/>
    <property type="match status" value="1"/>
</dbReference>
<dbReference type="EMBL" id="JBHRTS010000004">
    <property type="protein sequence ID" value="MFC3194288.1"/>
    <property type="molecule type" value="Genomic_DNA"/>
</dbReference>
<feature type="region of interest" description="Disordered" evidence="4">
    <location>
        <begin position="511"/>
        <end position="535"/>
    </location>
</feature>
<name>A0ABV7JDI4_9GAMM</name>
<dbReference type="InterPro" id="IPR003961">
    <property type="entry name" value="FN3_dom"/>
</dbReference>
<evidence type="ECO:0000256" key="2">
    <source>
        <dbReference type="ARBA" id="ARBA00022722"/>
    </source>
</evidence>
<feature type="domain" description="Fibronectin type-III" evidence="5">
    <location>
        <begin position="575"/>
        <end position="667"/>
    </location>
</feature>
<dbReference type="InterPro" id="IPR007346">
    <property type="entry name" value="Endonuclease-I"/>
</dbReference>
<keyword evidence="7" id="KW-1185">Reference proteome</keyword>
<dbReference type="SMART" id="SM00060">
    <property type="entry name" value="FN3"/>
    <property type="match status" value="2"/>
</dbReference>
<evidence type="ECO:0000259" key="5">
    <source>
        <dbReference type="PROSITE" id="PS50853"/>
    </source>
</evidence>
<dbReference type="SUPFAM" id="SSF49265">
    <property type="entry name" value="Fibronectin type III"/>
    <property type="match status" value="2"/>
</dbReference>
<evidence type="ECO:0000256" key="1">
    <source>
        <dbReference type="ARBA" id="ARBA00006429"/>
    </source>
</evidence>
<gene>
    <name evidence="6" type="ORF">ACFODZ_08560</name>
</gene>
<dbReference type="PROSITE" id="PS50853">
    <property type="entry name" value="FN3"/>
    <property type="match status" value="1"/>
</dbReference>
<dbReference type="Pfam" id="PF04231">
    <property type="entry name" value="Endonuclease_1"/>
    <property type="match status" value="1"/>
</dbReference>
<evidence type="ECO:0000256" key="3">
    <source>
        <dbReference type="ARBA" id="ARBA00022801"/>
    </source>
</evidence>
<reference evidence="7" key="1">
    <citation type="journal article" date="2019" name="Int. J. Syst. Evol. Microbiol.">
        <title>The Global Catalogue of Microorganisms (GCM) 10K type strain sequencing project: providing services to taxonomists for standard genome sequencing and annotation.</title>
        <authorList>
            <consortium name="The Broad Institute Genomics Platform"/>
            <consortium name="The Broad Institute Genome Sequencing Center for Infectious Disease"/>
            <person name="Wu L."/>
            <person name="Ma J."/>
        </authorList>
    </citation>
    <scope>NUCLEOTIDE SEQUENCE [LARGE SCALE GENOMIC DNA]</scope>
    <source>
        <strain evidence="7">KCTC 42953</strain>
    </source>
</reference>
<dbReference type="PANTHER" id="PTHR33607">
    <property type="entry name" value="ENDONUCLEASE-1"/>
    <property type="match status" value="1"/>
</dbReference>
<dbReference type="GO" id="GO:0004519">
    <property type="term" value="F:endonuclease activity"/>
    <property type="evidence" value="ECO:0007669"/>
    <property type="project" value="UniProtKB-KW"/>
</dbReference>
<dbReference type="Proteomes" id="UP001595533">
    <property type="component" value="Unassembled WGS sequence"/>
</dbReference>
<keyword evidence="2" id="KW-0540">Nuclease</keyword>
<dbReference type="InterPro" id="IPR044925">
    <property type="entry name" value="His-Me_finger_sf"/>
</dbReference>
<evidence type="ECO:0000313" key="7">
    <source>
        <dbReference type="Proteomes" id="UP001595533"/>
    </source>
</evidence>
<keyword evidence="6" id="KW-0255">Endonuclease</keyword>
<dbReference type="InterPro" id="IPR036116">
    <property type="entry name" value="FN3_sf"/>
</dbReference>
<protein>
    <submittedName>
        <fullName evidence="6">Endonuclease</fullName>
    </submittedName>
</protein>
<keyword evidence="3" id="KW-0378">Hydrolase</keyword>
<proteinExistence type="inferred from homology"/>
<organism evidence="6 7">
    <name type="scientific">Marinicella sediminis</name>
    <dbReference type="NCBI Taxonomy" id="1792834"/>
    <lineage>
        <taxon>Bacteria</taxon>
        <taxon>Pseudomonadati</taxon>
        <taxon>Pseudomonadota</taxon>
        <taxon>Gammaproteobacteria</taxon>
        <taxon>Lysobacterales</taxon>
        <taxon>Marinicellaceae</taxon>
        <taxon>Marinicella</taxon>
    </lineage>
</organism>
<dbReference type="SUPFAM" id="SSF54060">
    <property type="entry name" value="His-Me finger endonucleases"/>
    <property type="match status" value="1"/>
</dbReference>
<sequence>MNKHITRPSCGLKARIPSYLLLIMITPLALAQAPAGYYDSVNTSSPSTLRNTLHQVIDDHTRYPYTSSAVDTWDVLEIADENMDNAAQVITVYENDSNGKQGGGNTFYNREHSWPKSYGFPNDGSSNYPYTDMHHLFIADSGYNSSRSNKPFDVCTSGCAEKVTLVNNSRGGPGHSNWTAGSFTQGAWEVWDSRRGDIARAMFYMDVRYEGGTHGITGHAEPDLILTENRTLIENSNTGNNESVAYMGLMSVLILWHQQDPVDDIERQHNEAVASFQGNRNPFVDHPEWVECVFELVCNGGGGGDTTAPVPVTGLIASVNGTTVDLDWTNNNEPDLAGYTVYRSTQSGGPYSALNGALLINSDYQDSSVSAGNTYYYVVTASDSSGNESGNSAQVNATVSGGGGGSLDAFINEFHYDNSGTDSNEFVEIAAPAGTDVSGWMVEAYNGSNGALYAIEPLSGIIADDEGCMGVLAVNFPGLQNGSPDGLALVTGTGQVLDFISYEGSLTATSGSAAGMTSTDVGVSETSSTRKNRSLQLGGTGQVAADFSWQNAQRHTKNNVNRNQTFDGCGSDTTPPAVPSGLDAIAGESQVMLSWNANSESDLAGYNVQRSTGGAWSTLNASLVNDIMYIDTTASNGVTYQYRITAEDAVGNESAPSAMVSATPQAALMDEVWINELHYDNASTDTGEFVEIAGTAGTNLSGWQLVFYNGSNGTVYKTVNLSGTLPNQQNNFGTMPFDVSGIQNGAPDGLALVNDLGEVLEFLSYEGSLSAIDGPAADMTSVNIGVAETTSTPVGFSLQKSGQGVASSDFVWNAPQAETYGQVNTGQSF</sequence>
<comment type="similarity">
    <text evidence="1">Belongs to the EndA/NucM nuclease family.</text>
</comment>
<accession>A0ABV7JDI4</accession>
<evidence type="ECO:0000313" key="6">
    <source>
        <dbReference type="EMBL" id="MFC3194288.1"/>
    </source>
</evidence>
<comment type="caution">
    <text evidence="6">The sequence shown here is derived from an EMBL/GenBank/DDBJ whole genome shotgun (WGS) entry which is preliminary data.</text>
</comment>